<proteinExistence type="predicted"/>
<keyword evidence="1" id="KW-0472">Membrane</keyword>
<keyword evidence="3" id="KW-1185">Reference proteome</keyword>
<dbReference type="Proteomes" id="UP001183176">
    <property type="component" value="Unassembled WGS sequence"/>
</dbReference>
<feature type="transmembrane region" description="Helical" evidence="1">
    <location>
        <begin position="106"/>
        <end position="125"/>
    </location>
</feature>
<feature type="transmembrane region" description="Helical" evidence="1">
    <location>
        <begin position="72"/>
        <end position="91"/>
    </location>
</feature>
<dbReference type="Pfam" id="PF19608">
    <property type="entry name" value="DUF6113"/>
    <property type="match status" value="1"/>
</dbReference>
<reference evidence="3" key="1">
    <citation type="submission" date="2023-07" db="EMBL/GenBank/DDBJ databases">
        <title>30 novel species of actinomycetes from the DSMZ collection.</title>
        <authorList>
            <person name="Nouioui I."/>
        </authorList>
    </citation>
    <scope>NUCLEOTIDE SEQUENCE [LARGE SCALE GENOMIC DNA]</scope>
    <source>
        <strain evidence="3">DSM 44399</strain>
    </source>
</reference>
<gene>
    <name evidence="2" type="ORF">RM423_10310</name>
</gene>
<accession>A0ABU2JBZ7</accession>
<protein>
    <submittedName>
        <fullName evidence="2">DUF6113 family protein</fullName>
    </submittedName>
</protein>
<keyword evidence="1" id="KW-1133">Transmembrane helix</keyword>
<feature type="transmembrane region" description="Helical" evidence="1">
    <location>
        <begin position="41"/>
        <end position="60"/>
    </location>
</feature>
<dbReference type="RefSeq" id="WP_311422942.1">
    <property type="nucleotide sequence ID" value="NZ_JAVREH010000010.1"/>
</dbReference>
<keyword evidence="1" id="KW-0812">Transmembrane</keyword>
<evidence type="ECO:0000313" key="2">
    <source>
        <dbReference type="EMBL" id="MDT0261788.1"/>
    </source>
</evidence>
<comment type="caution">
    <text evidence="2">The sequence shown here is derived from an EMBL/GenBank/DDBJ whole genome shotgun (WGS) entry which is preliminary data.</text>
</comment>
<sequence length="157" mass="16185">MPRQLAAGRIHPALLALGYLVFALAGMLTAAIEVLLVPSRLGVTLVPIAPVLAVLSNIALPAISRGLTDSRLSVAPPVVGWIVTALLLASSTPEGDVLLPAGGESYISYSLLALGLLTGVVMVLISNGPMAWTGSWLRTRWARLLPARSGSDSGGAR</sequence>
<feature type="transmembrane region" description="Helical" evidence="1">
    <location>
        <begin position="12"/>
        <end position="35"/>
    </location>
</feature>
<dbReference type="InterPro" id="IPR046095">
    <property type="entry name" value="DUF6113"/>
</dbReference>
<name>A0ABU2JBZ7_9ACTN</name>
<dbReference type="EMBL" id="JAVREH010000010">
    <property type="protein sequence ID" value="MDT0261788.1"/>
    <property type="molecule type" value="Genomic_DNA"/>
</dbReference>
<evidence type="ECO:0000256" key="1">
    <source>
        <dbReference type="SAM" id="Phobius"/>
    </source>
</evidence>
<organism evidence="2 3">
    <name type="scientific">Jatrophihabitans lederbergiae</name>
    <dbReference type="NCBI Taxonomy" id="3075547"/>
    <lineage>
        <taxon>Bacteria</taxon>
        <taxon>Bacillati</taxon>
        <taxon>Actinomycetota</taxon>
        <taxon>Actinomycetes</taxon>
        <taxon>Jatrophihabitantales</taxon>
        <taxon>Jatrophihabitantaceae</taxon>
        <taxon>Jatrophihabitans</taxon>
    </lineage>
</organism>
<evidence type="ECO:0000313" key="3">
    <source>
        <dbReference type="Proteomes" id="UP001183176"/>
    </source>
</evidence>